<dbReference type="PROSITE" id="PS50932">
    <property type="entry name" value="HTH_LACI_2"/>
    <property type="match status" value="1"/>
</dbReference>
<dbReference type="GO" id="GO:0003700">
    <property type="term" value="F:DNA-binding transcription factor activity"/>
    <property type="evidence" value="ECO:0007669"/>
    <property type="project" value="TreeGrafter"/>
</dbReference>
<accession>A0A239LVX2</accession>
<protein>
    <submittedName>
        <fullName evidence="5">Transcriptional regulator, LacI family</fullName>
    </submittedName>
</protein>
<dbReference type="CDD" id="cd01392">
    <property type="entry name" value="HTH_LacI"/>
    <property type="match status" value="1"/>
</dbReference>
<dbReference type="InterPro" id="IPR000843">
    <property type="entry name" value="HTH_LacI"/>
</dbReference>
<dbReference type="EMBL" id="FZPD01000006">
    <property type="protein sequence ID" value="SNT34420.1"/>
    <property type="molecule type" value="Genomic_DNA"/>
</dbReference>
<organism evidence="5 6">
    <name type="scientific">Ekhidna lutea</name>
    <dbReference type="NCBI Taxonomy" id="447679"/>
    <lineage>
        <taxon>Bacteria</taxon>
        <taxon>Pseudomonadati</taxon>
        <taxon>Bacteroidota</taxon>
        <taxon>Cytophagia</taxon>
        <taxon>Cytophagales</taxon>
        <taxon>Reichenbachiellaceae</taxon>
        <taxon>Ekhidna</taxon>
    </lineage>
</organism>
<keyword evidence="6" id="KW-1185">Reference proteome</keyword>
<evidence type="ECO:0000256" key="2">
    <source>
        <dbReference type="ARBA" id="ARBA00023125"/>
    </source>
</evidence>
<dbReference type="SMART" id="SM00354">
    <property type="entry name" value="HTH_LACI"/>
    <property type="match status" value="1"/>
</dbReference>
<name>A0A239LVX2_EKHLU</name>
<evidence type="ECO:0000313" key="5">
    <source>
        <dbReference type="EMBL" id="SNT34420.1"/>
    </source>
</evidence>
<keyword evidence="2" id="KW-0238">DNA-binding</keyword>
<feature type="domain" description="HTH lacI-type" evidence="4">
    <location>
        <begin position="6"/>
        <end position="60"/>
    </location>
</feature>
<dbReference type="PANTHER" id="PTHR30146">
    <property type="entry name" value="LACI-RELATED TRANSCRIPTIONAL REPRESSOR"/>
    <property type="match status" value="1"/>
</dbReference>
<dbReference type="Pfam" id="PF00532">
    <property type="entry name" value="Peripla_BP_1"/>
    <property type="match status" value="1"/>
</dbReference>
<dbReference type="InterPro" id="IPR001761">
    <property type="entry name" value="Peripla_BP/Lac1_sug-bd_dom"/>
</dbReference>
<evidence type="ECO:0000256" key="3">
    <source>
        <dbReference type="ARBA" id="ARBA00023163"/>
    </source>
</evidence>
<gene>
    <name evidence="5" type="ORF">SAMN05421640_3419</name>
</gene>
<evidence type="ECO:0000256" key="1">
    <source>
        <dbReference type="ARBA" id="ARBA00023015"/>
    </source>
</evidence>
<dbReference type="OrthoDB" id="833520at2"/>
<reference evidence="5 6" key="1">
    <citation type="submission" date="2017-06" db="EMBL/GenBank/DDBJ databases">
        <authorList>
            <person name="Kim H.J."/>
            <person name="Triplett B.A."/>
        </authorList>
    </citation>
    <scope>NUCLEOTIDE SEQUENCE [LARGE SCALE GENOMIC DNA]</scope>
    <source>
        <strain evidence="5 6">DSM 19307</strain>
    </source>
</reference>
<evidence type="ECO:0000259" key="4">
    <source>
        <dbReference type="PROSITE" id="PS50932"/>
    </source>
</evidence>
<dbReference type="Gene3D" id="1.10.260.40">
    <property type="entry name" value="lambda repressor-like DNA-binding domains"/>
    <property type="match status" value="1"/>
</dbReference>
<dbReference type="GO" id="GO:0000976">
    <property type="term" value="F:transcription cis-regulatory region binding"/>
    <property type="evidence" value="ECO:0007669"/>
    <property type="project" value="TreeGrafter"/>
</dbReference>
<keyword evidence="1" id="KW-0805">Transcription regulation</keyword>
<dbReference type="SUPFAM" id="SSF53822">
    <property type="entry name" value="Periplasmic binding protein-like I"/>
    <property type="match status" value="1"/>
</dbReference>
<proteinExistence type="predicted"/>
<dbReference type="Pfam" id="PF00356">
    <property type="entry name" value="LacI"/>
    <property type="match status" value="1"/>
</dbReference>
<dbReference type="Gene3D" id="3.40.50.2300">
    <property type="match status" value="2"/>
</dbReference>
<keyword evidence="3" id="KW-0804">Transcription</keyword>
<dbReference type="CDD" id="cd06267">
    <property type="entry name" value="PBP1_LacI_sugar_binding-like"/>
    <property type="match status" value="1"/>
</dbReference>
<dbReference type="InterPro" id="IPR010982">
    <property type="entry name" value="Lambda_DNA-bd_dom_sf"/>
</dbReference>
<dbReference type="InterPro" id="IPR028082">
    <property type="entry name" value="Peripla_BP_I"/>
</dbReference>
<evidence type="ECO:0000313" key="6">
    <source>
        <dbReference type="Proteomes" id="UP000198393"/>
    </source>
</evidence>
<dbReference type="Proteomes" id="UP000198393">
    <property type="component" value="Unassembled WGS sequence"/>
</dbReference>
<dbReference type="PANTHER" id="PTHR30146:SF109">
    <property type="entry name" value="HTH-TYPE TRANSCRIPTIONAL REGULATOR GALS"/>
    <property type="match status" value="1"/>
</dbReference>
<sequence length="340" mass="37676">MKRQTTTIKDIARELGISPSTVSRALKDHFEISEETKKAVRRVAEELNYQPNSLALSLRYSKSNTIGVIVPEIVHFFFSTVISGIEDIAQSKGYNVIITQSNESVAREMMNIQTLFNNRVDGVLVSLSKESFDYTHFEAMMQKGLPIVFFDRVPDTLNTSKVTVDDLLGGQQATEHLIKQGYKRIGHLAGPKNLDITNARLEGFRKAHEDAGLTVDEDLIIYDQASNEGEAYAAAFELLKTKKPDALFASNDLAAMGAIKAAQKYGKNVPQDFGVVGFSNWQFTALTNPSITTIEQPGFEMGQHAAELLIKQIESEEEEVSVESLKLPTNLLARDSSKKV</sequence>
<dbReference type="AlphaFoldDB" id="A0A239LVX2"/>
<dbReference type="SUPFAM" id="SSF47413">
    <property type="entry name" value="lambda repressor-like DNA-binding domains"/>
    <property type="match status" value="1"/>
</dbReference>
<dbReference type="RefSeq" id="WP_089358097.1">
    <property type="nucleotide sequence ID" value="NZ_FZPD01000006.1"/>
</dbReference>